<dbReference type="Pfam" id="PF13671">
    <property type="entry name" value="AAA_33"/>
    <property type="match status" value="1"/>
</dbReference>
<keyword evidence="7 10" id="KW-0067">ATP-binding</keyword>
<dbReference type="SUPFAM" id="SSF52540">
    <property type="entry name" value="P-loop containing nucleoside triphosphate hydrolases"/>
    <property type="match status" value="1"/>
</dbReference>
<comment type="caution">
    <text evidence="11">The sequence shown here is derived from an EMBL/GenBank/DDBJ whole genome shotgun (WGS) entry which is preliminary data.</text>
</comment>
<accession>A0A2T4J846</accession>
<dbReference type="GO" id="GO:0005737">
    <property type="term" value="C:cytoplasm"/>
    <property type="evidence" value="ECO:0007669"/>
    <property type="project" value="TreeGrafter"/>
</dbReference>
<dbReference type="CDD" id="cd02021">
    <property type="entry name" value="GntK"/>
    <property type="match status" value="1"/>
</dbReference>
<dbReference type="EC" id="2.7.1.12" evidence="3 10"/>
<dbReference type="GO" id="GO:0019521">
    <property type="term" value="P:D-gluconate metabolic process"/>
    <property type="evidence" value="ECO:0007669"/>
    <property type="project" value="UniProtKB-KW"/>
</dbReference>
<keyword evidence="4 10" id="KW-0808">Transferase</keyword>
<evidence type="ECO:0000256" key="5">
    <source>
        <dbReference type="ARBA" id="ARBA00022741"/>
    </source>
</evidence>
<evidence type="ECO:0000256" key="1">
    <source>
        <dbReference type="ARBA" id="ARBA00004761"/>
    </source>
</evidence>
<dbReference type="PANTHER" id="PTHR43442:SF3">
    <property type="entry name" value="GLUCONOKINASE-RELATED"/>
    <property type="match status" value="1"/>
</dbReference>
<evidence type="ECO:0000256" key="7">
    <source>
        <dbReference type="ARBA" id="ARBA00022840"/>
    </source>
</evidence>
<comment type="similarity">
    <text evidence="2 10">Belongs to the gluconokinase GntK/GntV family.</text>
</comment>
<dbReference type="GO" id="GO:0005524">
    <property type="term" value="F:ATP binding"/>
    <property type="evidence" value="ECO:0007669"/>
    <property type="project" value="UniProtKB-KW"/>
</dbReference>
<organism evidence="11 12">
    <name type="scientific">Fuscovulum blasticum DSM 2131</name>
    <dbReference type="NCBI Taxonomy" id="1188250"/>
    <lineage>
        <taxon>Bacteria</taxon>
        <taxon>Pseudomonadati</taxon>
        <taxon>Pseudomonadota</taxon>
        <taxon>Alphaproteobacteria</taxon>
        <taxon>Rhodobacterales</taxon>
        <taxon>Paracoccaceae</taxon>
        <taxon>Pseudogemmobacter</taxon>
    </lineage>
</organism>
<name>A0A2T4J846_FUSBL</name>
<keyword evidence="6 10" id="KW-0418">Kinase</keyword>
<evidence type="ECO:0000313" key="11">
    <source>
        <dbReference type="EMBL" id="PTE14061.1"/>
    </source>
</evidence>
<proteinExistence type="inferred from homology"/>
<comment type="pathway">
    <text evidence="1">Carbohydrate acid metabolism.</text>
</comment>
<dbReference type="FunFam" id="3.40.50.300:FF:000522">
    <property type="entry name" value="Gluconokinase"/>
    <property type="match status" value="1"/>
</dbReference>
<evidence type="ECO:0000256" key="6">
    <source>
        <dbReference type="ARBA" id="ARBA00022777"/>
    </source>
</evidence>
<dbReference type="Proteomes" id="UP000241362">
    <property type="component" value="Unassembled WGS sequence"/>
</dbReference>
<dbReference type="Gene3D" id="3.40.50.300">
    <property type="entry name" value="P-loop containing nucleotide triphosphate hydrolases"/>
    <property type="match status" value="1"/>
</dbReference>
<dbReference type="PANTHER" id="PTHR43442">
    <property type="entry name" value="GLUCONOKINASE-RELATED"/>
    <property type="match status" value="1"/>
</dbReference>
<protein>
    <recommendedName>
        <fullName evidence="3 10">Gluconokinase</fullName>
        <ecNumber evidence="3 10">2.7.1.12</ecNumber>
    </recommendedName>
</protein>
<dbReference type="RefSeq" id="WP_107673488.1">
    <property type="nucleotide sequence ID" value="NZ_PZKE01000009.1"/>
</dbReference>
<keyword evidence="12" id="KW-1185">Reference proteome</keyword>
<comment type="catalytic activity">
    <reaction evidence="9 10">
        <text>D-gluconate + ATP = 6-phospho-D-gluconate + ADP + H(+)</text>
        <dbReference type="Rhea" id="RHEA:19433"/>
        <dbReference type="ChEBI" id="CHEBI:15378"/>
        <dbReference type="ChEBI" id="CHEBI:18391"/>
        <dbReference type="ChEBI" id="CHEBI:30616"/>
        <dbReference type="ChEBI" id="CHEBI:58759"/>
        <dbReference type="ChEBI" id="CHEBI:456216"/>
        <dbReference type="EC" id="2.7.1.12"/>
    </reaction>
</comment>
<evidence type="ECO:0000256" key="10">
    <source>
        <dbReference type="RuleBase" id="RU363066"/>
    </source>
</evidence>
<dbReference type="NCBIfam" id="TIGR01313">
    <property type="entry name" value="therm_gnt_kin"/>
    <property type="match status" value="1"/>
</dbReference>
<evidence type="ECO:0000256" key="2">
    <source>
        <dbReference type="ARBA" id="ARBA00008420"/>
    </source>
</evidence>
<evidence type="ECO:0000256" key="4">
    <source>
        <dbReference type="ARBA" id="ARBA00022679"/>
    </source>
</evidence>
<evidence type="ECO:0000256" key="3">
    <source>
        <dbReference type="ARBA" id="ARBA00012054"/>
    </source>
</evidence>
<dbReference type="EMBL" id="PZKE01000009">
    <property type="protein sequence ID" value="PTE14061.1"/>
    <property type="molecule type" value="Genomic_DNA"/>
</dbReference>
<dbReference type="InterPro" id="IPR006001">
    <property type="entry name" value="Therm_gnt_kin"/>
</dbReference>
<evidence type="ECO:0000256" key="9">
    <source>
        <dbReference type="ARBA" id="ARBA00048090"/>
    </source>
</evidence>
<gene>
    <name evidence="11" type="ORF">C5F44_10485</name>
</gene>
<dbReference type="AlphaFoldDB" id="A0A2T4J846"/>
<keyword evidence="5 10" id="KW-0547">Nucleotide-binding</keyword>
<evidence type="ECO:0000313" key="12">
    <source>
        <dbReference type="Proteomes" id="UP000241362"/>
    </source>
</evidence>
<dbReference type="GO" id="GO:0046316">
    <property type="term" value="F:gluconokinase activity"/>
    <property type="evidence" value="ECO:0007669"/>
    <property type="project" value="UniProtKB-EC"/>
</dbReference>
<sequence>MRVVVMGVSGCGKSTLAAGLAQALDARFVDADDLHPAANVARMARGEALSDADRAPWLDRVAQVLAEGAPVVVACSALKRAYRDRLRAAGGVRFLYLAVPRAELAARMQARTGHFMPPALLDSQLATLEVPETDEAVTLDGTRPPAQVLAAAMAAVSGRFS</sequence>
<evidence type="ECO:0000256" key="8">
    <source>
        <dbReference type="ARBA" id="ARBA00023064"/>
    </source>
</evidence>
<reference evidence="11 12" key="1">
    <citation type="submission" date="2018-03" db="EMBL/GenBank/DDBJ databases">
        <title>Rhodobacter blasticus.</title>
        <authorList>
            <person name="Meyer T.E."/>
            <person name="Miller S."/>
            <person name="Lodha T."/>
            <person name="Gandham S."/>
            <person name="Chintalapati S."/>
            <person name="Chintalapati V.R."/>
        </authorList>
    </citation>
    <scope>NUCLEOTIDE SEQUENCE [LARGE SCALE GENOMIC DNA]</scope>
    <source>
        <strain evidence="11 12">DSM 2131</strain>
    </source>
</reference>
<dbReference type="InterPro" id="IPR027417">
    <property type="entry name" value="P-loop_NTPase"/>
</dbReference>
<keyword evidence="8" id="KW-0311">Gluconate utilization</keyword>